<sequence length="196" mass="23224">MIASRDKLIWKENSAKLFTVKSAYQVALKLKEKNRVEHSRAITDRALWKKIWTLKTPPKVEMFVWRACSNILPTRENLHGRKMKIDPQCEICCQKHESIGHLLWECPLARNVWALCRGKIQKFSNAEQDFFALFRMMANRLTQMELDKWATRSWALWNARNKFYFEQVQQHPKAILEGAIGYLKEYQRLCAIMGNH</sequence>
<accession>A0AAW2DPQ5</accession>
<dbReference type="AlphaFoldDB" id="A0AAW2DPQ5"/>
<dbReference type="EMBL" id="JAZDWU010000002">
    <property type="protein sequence ID" value="KAL0010701.1"/>
    <property type="molecule type" value="Genomic_DNA"/>
</dbReference>
<dbReference type="Pfam" id="PF13966">
    <property type="entry name" value="zf-RVT"/>
    <property type="match status" value="1"/>
</dbReference>
<name>A0AAW2DPQ5_9ROSI</name>
<evidence type="ECO:0000313" key="3">
    <source>
        <dbReference type="Proteomes" id="UP001459277"/>
    </source>
</evidence>
<gene>
    <name evidence="2" type="ORF">SO802_005809</name>
</gene>
<evidence type="ECO:0000313" key="2">
    <source>
        <dbReference type="EMBL" id="KAL0010701.1"/>
    </source>
</evidence>
<feature type="domain" description="Reverse transcriptase zinc-binding" evidence="1">
    <location>
        <begin position="18"/>
        <end position="113"/>
    </location>
</feature>
<proteinExistence type="predicted"/>
<dbReference type="Proteomes" id="UP001459277">
    <property type="component" value="Unassembled WGS sequence"/>
</dbReference>
<comment type="caution">
    <text evidence="2">The sequence shown here is derived from an EMBL/GenBank/DDBJ whole genome shotgun (WGS) entry which is preliminary data.</text>
</comment>
<evidence type="ECO:0000259" key="1">
    <source>
        <dbReference type="Pfam" id="PF13966"/>
    </source>
</evidence>
<reference evidence="2 3" key="1">
    <citation type="submission" date="2024-01" db="EMBL/GenBank/DDBJ databases">
        <title>A telomere-to-telomere, gap-free genome of sweet tea (Lithocarpus litseifolius).</title>
        <authorList>
            <person name="Zhou J."/>
        </authorList>
    </citation>
    <scope>NUCLEOTIDE SEQUENCE [LARGE SCALE GENOMIC DNA]</scope>
    <source>
        <strain evidence="2">Zhou-2022a</strain>
        <tissue evidence="2">Leaf</tissue>
    </source>
</reference>
<protein>
    <recommendedName>
        <fullName evidence="1">Reverse transcriptase zinc-binding domain-containing protein</fullName>
    </recommendedName>
</protein>
<dbReference type="InterPro" id="IPR026960">
    <property type="entry name" value="RVT-Znf"/>
</dbReference>
<organism evidence="2 3">
    <name type="scientific">Lithocarpus litseifolius</name>
    <dbReference type="NCBI Taxonomy" id="425828"/>
    <lineage>
        <taxon>Eukaryota</taxon>
        <taxon>Viridiplantae</taxon>
        <taxon>Streptophyta</taxon>
        <taxon>Embryophyta</taxon>
        <taxon>Tracheophyta</taxon>
        <taxon>Spermatophyta</taxon>
        <taxon>Magnoliopsida</taxon>
        <taxon>eudicotyledons</taxon>
        <taxon>Gunneridae</taxon>
        <taxon>Pentapetalae</taxon>
        <taxon>rosids</taxon>
        <taxon>fabids</taxon>
        <taxon>Fagales</taxon>
        <taxon>Fagaceae</taxon>
        <taxon>Lithocarpus</taxon>
    </lineage>
</organism>
<keyword evidence="3" id="KW-1185">Reference proteome</keyword>